<dbReference type="STRING" id="1036612.A0A1L9T4V2"/>
<dbReference type="GO" id="GO:0051999">
    <property type="term" value="P:mannosyl-inositol phosphorylceramide biosynthetic process"/>
    <property type="evidence" value="ECO:0007669"/>
    <property type="project" value="TreeGrafter"/>
</dbReference>
<organism evidence="4 5">
    <name type="scientific">Aspergillus sydowii CBS 593.65</name>
    <dbReference type="NCBI Taxonomy" id="1036612"/>
    <lineage>
        <taxon>Eukaryota</taxon>
        <taxon>Fungi</taxon>
        <taxon>Dikarya</taxon>
        <taxon>Ascomycota</taxon>
        <taxon>Pezizomycotina</taxon>
        <taxon>Eurotiomycetes</taxon>
        <taxon>Eurotiomycetidae</taxon>
        <taxon>Eurotiales</taxon>
        <taxon>Aspergillaceae</taxon>
        <taxon>Aspergillus</taxon>
        <taxon>Aspergillus subgen. Nidulantes</taxon>
    </lineage>
</organism>
<feature type="transmembrane region" description="Helical" evidence="3">
    <location>
        <begin position="276"/>
        <end position="297"/>
    </location>
</feature>
<feature type="transmembrane region" description="Helical" evidence="3">
    <location>
        <begin position="206"/>
        <end position="225"/>
    </location>
</feature>
<evidence type="ECO:0000256" key="3">
    <source>
        <dbReference type="SAM" id="Phobius"/>
    </source>
</evidence>
<keyword evidence="2" id="KW-0808">Transferase</keyword>
<comment type="similarity">
    <text evidence="1">Belongs to the glycosyltransferase 32 family.</text>
</comment>
<dbReference type="EMBL" id="KV878594">
    <property type="protein sequence ID" value="OJJ54472.1"/>
    <property type="molecule type" value="Genomic_DNA"/>
</dbReference>
<dbReference type="RefSeq" id="XP_040698278.1">
    <property type="nucleotide sequence ID" value="XM_040842915.1"/>
</dbReference>
<feature type="transmembrane region" description="Helical" evidence="3">
    <location>
        <begin position="6"/>
        <end position="26"/>
    </location>
</feature>
<evidence type="ECO:0000313" key="5">
    <source>
        <dbReference type="Proteomes" id="UP000184356"/>
    </source>
</evidence>
<dbReference type="PANTHER" id="PTHR32385:SF15">
    <property type="entry name" value="INOSITOL PHOSPHOCERAMIDE MANNOSYLTRANSFERASE 1"/>
    <property type="match status" value="1"/>
</dbReference>
<sequence>MLLLLTDLIVVGLLLQTLNPLIILLYRNKQLFNPHVVLSSHNTSDIWHQTNQSNNIPRILHQTTATDVIPDDWIQSQRSCKDAYSEFEYMLWTDDSARDFLSIEYPWFLGTWDNYAFPIQRADAIRYFVLYHYGGLYLDMDTWCNQTIPVHAVESDPVTHRALFQSTLPTGITNSFMMATAKHPVYAAAITKLPASHAMTQFWARLQPYCAIMVSAGPMFLTLVVKDYLLKQPSLSSPTVGVINATELAPYTTNIESGTWHRADARVFMWIADKPWIWFSAGTIVLVSGLCTLDYLLMIISRRQPWKVATHGLKLAKVT</sequence>
<dbReference type="InterPro" id="IPR051706">
    <property type="entry name" value="Glycosyltransferase_domain"/>
</dbReference>
<name>A0A1L9T4V2_9EURO</name>
<reference evidence="5" key="1">
    <citation type="journal article" date="2017" name="Genome Biol.">
        <title>Comparative genomics reveals high biological diversity and specific adaptations in the industrially and medically important fungal genus Aspergillus.</title>
        <authorList>
            <person name="de Vries R.P."/>
            <person name="Riley R."/>
            <person name="Wiebenga A."/>
            <person name="Aguilar-Osorio G."/>
            <person name="Amillis S."/>
            <person name="Uchima C.A."/>
            <person name="Anderluh G."/>
            <person name="Asadollahi M."/>
            <person name="Askin M."/>
            <person name="Barry K."/>
            <person name="Battaglia E."/>
            <person name="Bayram O."/>
            <person name="Benocci T."/>
            <person name="Braus-Stromeyer S.A."/>
            <person name="Caldana C."/>
            <person name="Canovas D."/>
            <person name="Cerqueira G.C."/>
            <person name="Chen F."/>
            <person name="Chen W."/>
            <person name="Choi C."/>
            <person name="Clum A."/>
            <person name="Dos Santos R.A."/>
            <person name="Damasio A.R."/>
            <person name="Diallinas G."/>
            <person name="Emri T."/>
            <person name="Fekete E."/>
            <person name="Flipphi M."/>
            <person name="Freyberg S."/>
            <person name="Gallo A."/>
            <person name="Gournas C."/>
            <person name="Habgood R."/>
            <person name="Hainaut M."/>
            <person name="Harispe M.L."/>
            <person name="Henrissat B."/>
            <person name="Hilden K.S."/>
            <person name="Hope R."/>
            <person name="Hossain A."/>
            <person name="Karabika E."/>
            <person name="Karaffa L."/>
            <person name="Karanyi Z."/>
            <person name="Krasevec N."/>
            <person name="Kuo A."/>
            <person name="Kusch H."/>
            <person name="LaButti K."/>
            <person name="Lagendijk E.L."/>
            <person name="Lapidus A."/>
            <person name="Levasseur A."/>
            <person name="Lindquist E."/>
            <person name="Lipzen A."/>
            <person name="Logrieco A.F."/>
            <person name="MacCabe A."/>
            <person name="Maekelae M.R."/>
            <person name="Malavazi I."/>
            <person name="Melin P."/>
            <person name="Meyer V."/>
            <person name="Mielnichuk N."/>
            <person name="Miskei M."/>
            <person name="Molnar A.P."/>
            <person name="Mule G."/>
            <person name="Ngan C.Y."/>
            <person name="Orejas M."/>
            <person name="Orosz E."/>
            <person name="Ouedraogo J.P."/>
            <person name="Overkamp K.M."/>
            <person name="Park H.-S."/>
            <person name="Perrone G."/>
            <person name="Piumi F."/>
            <person name="Punt P.J."/>
            <person name="Ram A.F."/>
            <person name="Ramon A."/>
            <person name="Rauscher S."/>
            <person name="Record E."/>
            <person name="Riano-Pachon D.M."/>
            <person name="Robert V."/>
            <person name="Roehrig J."/>
            <person name="Ruller R."/>
            <person name="Salamov A."/>
            <person name="Salih N.S."/>
            <person name="Samson R.A."/>
            <person name="Sandor E."/>
            <person name="Sanguinetti M."/>
            <person name="Schuetze T."/>
            <person name="Sepcic K."/>
            <person name="Shelest E."/>
            <person name="Sherlock G."/>
            <person name="Sophianopoulou V."/>
            <person name="Squina F.M."/>
            <person name="Sun H."/>
            <person name="Susca A."/>
            <person name="Todd R.B."/>
            <person name="Tsang A."/>
            <person name="Unkles S.E."/>
            <person name="van de Wiele N."/>
            <person name="van Rossen-Uffink D."/>
            <person name="Oliveira J.V."/>
            <person name="Vesth T.C."/>
            <person name="Visser J."/>
            <person name="Yu J.-H."/>
            <person name="Zhou M."/>
            <person name="Andersen M.R."/>
            <person name="Archer D.B."/>
            <person name="Baker S.E."/>
            <person name="Benoit I."/>
            <person name="Brakhage A.A."/>
            <person name="Braus G.H."/>
            <person name="Fischer R."/>
            <person name="Frisvad J.C."/>
            <person name="Goldman G.H."/>
            <person name="Houbraken J."/>
            <person name="Oakley B."/>
            <person name="Pocsi I."/>
            <person name="Scazzocchio C."/>
            <person name="Seiboth B."/>
            <person name="vanKuyk P.A."/>
            <person name="Wortman J."/>
            <person name="Dyer P.S."/>
            <person name="Grigoriev I.V."/>
        </authorList>
    </citation>
    <scope>NUCLEOTIDE SEQUENCE [LARGE SCALE GENOMIC DNA]</scope>
    <source>
        <strain evidence="5">CBS 593.65</strain>
    </source>
</reference>
<dbReference type="SUPFAM" id="SSF53448">
    <property type="entry name" value="Nucleotide-diphospho-sugar transferases"/>
    <property type="match status" value="1"/>
</dbReference>
<protein>
    <recommendedName>
        <fullName evidence="6">Mannosyl phosphorylinositol ceramide synthase SUR1</fullName>
    </recommendedName>
</protein>
<keyword evidence="3" id="KW-0472">Membrane</keyword>
<proteinExistence type="inferred from homology"/>
<dbReference type="InterPro" id="IPR029044">
    <property type="entry name" value="Nucleotide-diphossugar_trans"/>
</dbReference>
<keyword evidence="3" id="KW-1133">Transmembrane helix</keyword>
<accession>A0A1L9T4V2</accession>
<dbReference type="VEuPathDB" id="FungiDB:ASPSYDRAFT_160499"/>
<evidence type="ECO:0000313" key="4">
    <source>
        <dbReference type="EMBL" id="OJJ54472.1"/>
    </source>
</evidence>
<dbReference type="GO" id="GO:0016020">
    <property type="term" value="C:membrane"/>
    <property type="evidence" value="ECO:0007669"/>
    <property type="project" value="GOC"/>
</dbReference>
<dbReference type="Gene3D" id="3.90.550.20">
    <property type="match status" value="1"/>
</dbReference>
<evidence type="ECO:0000256" key="2">
    <source>
        <dbReference type="ARBA" id="ARBA00022679"/>
    </source>
</evidence>
<keyword evidence="3" id="KW-0812">Transmembrane</keyword>
<dbReference type="OrthoDB" id="3647at2759"/>
<dbReference type="InterPro" id="IPR007577">
    <property type="entry name" value="GlycoTrfase_DXD_sugar-bd_CS"/>
</dbReference>
<dbReference type="PANTHER" id="PTHR32385">
    <property type="entry name" value="MANNOSYL PHOSPHORYLINOSITOL CERAMIDE SYNTHASE"/>
    <property type="match status" value="1"/>
</dbReference>
<evidence type="ECO:0000256" key="1">
    <source>
        <dbReference type="ARBA" id="ARBA00009003"/>
    </source>
</evidence>
<dbReference type="GO" id="GO:0000030">
    <property type="term" value="F:mannosyltransferase activity"/>
    <property type="evidence" value="ECO:0007669"/>
    <property type="project" value="TreeGrafter"/>
</dbReference>
<evidence type="ECO:0008006" key="6">
    <source>
        <dbReference type="Google" id="ProtNLM"/>
    </source>
</evidence>
<dbReference type="AlphaFoldDB" id="A0A1L9T4V2"/>
<dbReference type="Proteomes" id="UP000184356">
    <property type="component" value="Unassembled WGS sequence"/>
</dbReference>
<dbReference type="GeneID" id="63758988"/>
<dbReference type="Pfam" id="PF04488">
    <property type="entry name" value="Gly_transf_sug"/>
    <property type="match status" value="1"/>
</dbReference>
<gene>
    <name evidence="4" type="ORF">ASPSYDRAFT_160499</name>
</gene>
<keyword evidence="5" id="KW-1185">Reference proteome</keyword>